<dbReference type="WBParaSite" id="ES5_v2.g4749.t1">
    <property type="protein sequence ID" value="ES5_v2.g4749.t1"/>
    <property type="gene ID" value="ES5_v2.g4749"/>
</dbReference>
<sequence>MLPYILFFILFYITGITGNGLDKICNICQNYPSEILLISGEKCFIPLNNIFIWPQFNDYNNDSVLCSYPTFLSGATKKIRLDAESFGVTVRRKECQDLILPFKVLCKQTNEWSFGTLRVKVDSRKKRWLRRRNHKVSPIHFLQDRYVTEIAESVPIKTIVAKISATHERNQPLYYSMLAPEDSRSAELFSMDTTNGEISVSKALDRETLAKHVLKVTVYERLDPSVSTSTTVIVNVLDVQDNSPVFEKNSYYAEIREDALEETTILSVFARDLDDGINGEIEYSLAEGPGSDLIKINPISGVISTQKLLDREKLSFIRLNVIATDKGVPQMASQALIEIAVTDVNDNVPEFEQKFYNITVFENVTIPSMIAKIIAIDADSGANGKVHYSIVTTSTTDLFFLDYNTGELSIRQIPQPRQSPLSLLIRAKDEGQPSHSSTVHCQVTIIDVNDHSPTFIVNNNENDGHVIHIEENIPKGKEIGRLYAIDEDFGKNGEITYEILKDDNNKENNGEFVIDSLTGALKTNVILDREKNEKYKLKIMAKDNGNPSLNSTADLTIIIKDLNDNSPIFEHEVYNLTLSENTPRGKKLMQIVAKDADSDSKLFYKIEDMPRKLFALVNLGEQGAILSLAQEFLPLDQEMDVIISATDQGGLQGRCIIHIRIDDVNSPPMFIENPVSVRIPENSPIGFHVIKMRAEDSDHDENAKLKFNIDSDKFAINPNSGLITVAKLLDREEQSIYAVSIEVSDSGVPPMSSSTVLEILLDDANDNAPEFTEATYEVRINENIAVGTSFLQLKAFDPDEGSNGIVNYFLNETDATVELDHFRLDQTSGILRVNRPLDREKIESYVLPVVAIDRGEPPQKTLIIVTILLNDINDNAPQFEKSSYDFWIAENSPPGTVVGSLRAIDPDEGDNAKLDFRVFGGQDAKLFDIENDPNQEGVVKILTRTEFDYEAKINKFSVELQASSGQLSSTVPVKIHVSDVNDNRPQLKDFLVIISTFETDTSDISIGSVPAFDPDHNATLEHYMEENDVISVEEFSGRFSLKATFRRQINMEQKACVSDGPNTECSRAQIVYISVNDEALRQSVTLHLHDITIDEFLDFQVYRRFLDSLTSVSAKWIQENFRIFSIKLEDSDSLHISFFVSVDDNILSLRRVEETILENVRNLSALFGHKVNVVHDELCYDEPCPYYQKCRRSLKYVKNSKLFESENFIMRSLDTIRTFTCECPQGFTTNENLPGQCNQRLDLCYDSPCMNNGTCISSESGYRCECPPDRTGEKCEFALSQTACTPFTCRNGAECHLLNDYPICRYCQWPKPDADDNCRLRSASFGGNGYVVIPKIPERYEFEVSIDIATLSPIGIILYAGDKRKGDFLELSLENGVPRVEMSLGGESKILLKAADWPENRVNNGEWHTIKLKYYEKRLRLAIDDCDDHLSITMSKKIGYKHCAVEAAFELPLRCIDPAVPCHRSFDLQSTIILGNRPSSHNTNLKHNQGFIGCIRDFYLNKKFIEFSDFKSLERFGDVVAGCQRYRPDKCEYEKPCDGGSKCLDKWLETSSALSLFSEEAYASWRLPANIRYPLTLFFEFRTRERKTQVLSLEFELKSQMFIFSVENGHGLVQIDEEQYFIPFPQLSDTQWHSVEVHFTTKKVEIAIDKHYQKEFKFVSENLLSIPQQLYSGQAPSTSYPHVFIGCIRNVEFNKIKLKPLETSQTRPGCQVPNACTSEAKMCPKSSTCVRDWDRHNCACNKGYSGDSCVDICSIEGICQNEGLCIRSNSSRGYDCLCPEGFRGPNCERKNLPKVCPPGWFGIFPNCQKCICQTRRGFKQYCDRTSGHCICQPGTYQDKGHCKPCECGYGSSSALCDAVTGQCPCSGESSGRRCDRCRLALSFLDKKTLKCVKIKDRCSSEIEEGVQWPSTLRGVVSRQSCPGNQMGIATRKCSNEAEWQTVYDYNCTLPQLYDLNAKIVGKFDAFDVGRQLLNFTSDFAFVKNRNIDLAINVFEKVVVTEAKNSLTVSRQHSRHVRDSQFTKNIVEIIDALLDYKLNEIQFQQLMVIMYDYGVLLTSVHEAALYLKPFQAVRQNLLFAIDKLDSRKYPSNSFNLPKYDQFAPPEPEMERTLVDNQLINLYHSHKVNLIGPENFVTSTAFYSIIPKAHCYGCEHSLILVSHLTAAEPELHPEIIQITFKSDDGIGWRLPECVWLDFESDLLSQHGLMVSKEYGVIEKLSNVFKTDWNKAENTKLQWRSDHAVLIGLNSTHITCQYHLVAGGIFTVLVKSDGNAIQFSLYSGGMPLTSPLLTVLSLLLCIGSLFLVLLRRHVKIRFIRVLIILAFIFNAMILFTTQKITMSTESEKQKIDKNSLWNNQTFSPTDPTATLPLIEASKKHNDRIYDGPPGEWMPDVIPSETYVHHTLQRSLQLGAPLTPIRRTPPQVPQILSPAQKVFAPLGSHGSTFSIIDDGTRSTLPRELLTTPTSATRRLFFSGSATVSRSGSLASHSTMPSTQHGNKFSIAQMDQMDDAYYTYSSSSRFQPTSTFR</sequence>
<proteinExistence type="predicted"/>
<protein>
    <submittedName>
        <fullName evidence="2">Uncharacterized protein</fullName>
    </submittedName>
</protein>
<evidence type="ECO:0000313" key="1">
    <source>
        <dbReference type="Proteomes" id="UP000887579"/>
    </source>
</evidence>
<organism evidence="1 2">
    <name type="scientific">Panagrolaimus sp. ES5</name>
    <dbReference type="NCBI Taxonomy" id="591445"/>
    <lineage>
        <taxon>Eukaryota</taxon>
        <taxon>Metazoa</taxon>
        <taxon>Ecdysozoa</taxon>
        <taxon>Nematoda</taxon>
        <taxon>Chromadorea</taxon>
        <taxon>Rhabditida</taxon>
        <taxon>Tylenchina</taxon>
        <taxon>Panagrolaimomorpha</taxon>
        <taxon>Panagrolaimoidea</taxon>
        <taxon>Panagrolaimidae</taxon>
        <taxon>Panagrolaimus</taxon>
    </lineage>
</organism>
<reference evidence="2" key="1">
    <citation type="submission" date="2022-11" db="UniProtKB">
        <authorList>
            <consortium name="WormBaseParasite"/>
        </authorList>
    </citation>
    <scope>IDENTIFICATION</scope>
</reference>
<accession>A0AC34GNE8</accession>
<evidence type="ECO:0000313" key="2">
    <source>
        <dbReference type="WBParaSite" id="ES5_v2.g4749.t1"/>
    </source>
</evidence>
<name>A0AC34GNE8_9BILA</name>
<dbReference type="Proteomes" id="UP000887579">
    <property type="component" value="Unplaced"/>
</dbReference>